<name>A0A2S9IJB8_9HYPH</name>
<accession>A0A2S9IJB8</accession>
<gene>
    <name evidence="2" type="ORF">C5748_26120</name>
</gene>
<organism evidence="2 3">
    <name type="scientific">Phyllobacterium phragmitis</name>
    <dbReference type="NCBI Taxonomy" id="2670329"/>
    <lineage>
        <taxon>Bacteria</taxon>
        <taxon>Pseudomonadati</taxon>
        <taxon>Pseudomonadota</taxon>
        <taxon>Alphaproteobacteria</taxon>
        <taxon>Hyphomicrobiales</taxon>
        <taxon>Phyllobacteriaceae</taxon>
        <taxon>Phyllobacterium</taxon>
    </lineage>
</organism>
<feature type="domain" description="T6SS Transcription factor RovC-like DNA binding" evidence="1">
    <location>
        <begin position="216"/>
        <end position="308"/>
    </location>
</feature>
<dbReference type="Pfam" id="PF10074">
    <property type="entry name" value="RovC_DNA-bd"/>
    <property type="match status" value="1"/>
</dbReference>
<dbReference type="Proteomes" id="UP000239434">
    <property type="component" value="Unassembled WGS sequence"/>
</dbReference>
<evidence type="ECO:0000313" key="3">
    <source>
        <dbReference type="Proteomes" id="UP000239434"/>
    </source>
</evidence>
<dbReference type="EMBL" id="PVBR01000038">
    <property type="protein sequence ID" value="PRD40605.1"/>
    <property type="molecule type" value="Genomic_DNA"/>
</dbReference>
<comment type="caution">
    <text evidence="2">The sequence shown here is derived from an EMBL/GenBank/DDBJ whole genome shotgun (WGS) entry which is preliminary data.</text>
</comment>
<keyword evidence="3" id="KW-1185">Reference proteome</keyword>
<dbReference type="AlphaFoldDB" id="A0A2S9IJB8"/>
<dbReference type="InterPro" id="IPR018754">
    <property type="entry name" value="RovC-like_DNA-bd"/>
</dbReference>
<proteinExistence type="predicted"/>
<reference evidence="2 3" key="1">
    <citation type="submission" date="2018-02" db="EMBL/GenBank/DDBJ databases">
        <title>The draft genome of Phyllobacterium sp. 1N-3.</title>
        <authorList>
            <person name="Liu L."/>
            <person name="Li L."/>
            <person name="Zhang X."/>
            <person name="Wang T."/>
            <person name="Liang L."/>
        </authorList>
    </citation>
    <scope>NUCLEOTIDE SEQUENCE [LARGE SCALE GENOMIC DNA]</scope>
    <source>
        <strain evidence="2 3">1N-3</strain>
    </source>
</reference>
<sequence>MRVTWKNSSRSITKSIPARTVGALRGRPDVRSRLPEIDGCKRPCRAVNPSTGRQASNIRRFAISSVPNGPGSGCAVIRATSPMPPGGRPGKSCATCRHFIFSRLKTMRPRRRPGGCDFVDNPQLPACAARVFWYSDCHPMVLEVEAHPVMDIDAQDAFDLLSVPHPVTVLRSSDGEHVLIAEGPRCIRLDVVAGTMLAGPVRLDYHLSGFTGIEAKVLTLRRLLAMWRRGRLPRSLYRPERRGRRWAMALQAYDGARAGASQREFANALFGEQRVREDRRKSDSLRRQVQRLILTADKLVNGGYRELLWR</sequence>
<evidence type="ECO:0000313" key="2">
    <source>
        <dbReference type="EMBL" id="PRD40605.1"/>
    </source>
</evidence>
<evidence type="ECO:0000259" key="1">
    <source>
        <dbReference type="Pfam" id="PF10074"/>
    </source>
</evidence>
<protein>
    <recommendedName>
        <fullName evidence="1">T6SS Transcription factor RovC-like DNA binding domain-containing protein</fullName>
    </recommendedName>
</protein>